<comment type="similarity">
    <text evidence="1">Belongs to the DP1 family.</text>
</comment>
<protein>
    <recommendedName>
        <fullName evidence="1">Protein YOP1</fullName>
    </recommendedName>
</protein>
<accession>A0A9P6SVM4</accession>
<keyword evidence="1" id="KW-0472">Membrane</keyword>
<feature type="region of interest" description="Disordered" evidence="2">
    <location>
        <begin position="269"/>
        <end position="304"/>
    </location>
</feature>
<dbReference type="GO" id="GO:0016020">
    <property type="term" value="C:membrane"/>
    <property type="evidence" value="ECO:0007669"/>
    <property type="project" value="UniProtKB-SubCell"/>
</dbReference>
<comment type="caution">
    <text evidence="3">The sequence shown here is derived from an EMBL/GenBank/DDBJ whole genome shotgun (WGS) entry which is preliminary data.</text>
</comment>
<keyword evidence="4" id="KW-1185">Reference proteome</keyword>
<evidence type="ECO:0000313" key="3">
    <source>
        <dbReference type="EMBL" id="KAG0007267.1"/>
    </source>
</evidence>
<proteinExistence type="inferred from homology"/>
<name>A0A9P6SVM4_9FUNG</name>
<feature type="region of interest" description="Disordered" evidence="2">
    <location>
        <begin position="214"/>
        <end position="241"/>
    </location>
</feature>
<dbReference type="AlphaFoldDB" id="A0A9P6SVM4"/>
<dbReference type="PANTHER" id="PTHR12300">
    <property type="entry name" value="HVA22-LIKE PROTEINS"/>
    <property type="match status" value="1"/>
</dbReference>
<dbReference type="Proteomes" id="UP000703661">
    <property type="component" value="Unassembled WGS sequence"/>
</dbReference>
<feature type="transmembrane region" description="Helical" evidence="1">
    <location>
        <begin position="35"/>
        <end position="54"/>
    </location>
</feature>
<dbReference type="PANTHER" id="PTHR12300:SF117">
    <property type="entry name" value="LP05237P-RELATED"/>
    <property type="match status" value="1"/>
</dbReference>
<keyword evidence="3" id="KW-0675">Receptor</keyword>
<evidence type="ECO:0000256" key="2">
    <source>
        <dbReference type="SAM" id="MobiDB-lite"/>
    </source>
</evidence>
<sequence>MLLYIVSRMVSTIAGSVYPAYASYKAINSRNSTRLTAWLMYWTVMGLFTLVELFLDTFIFWFPFYYEIKLLFVLWMILPQTQGSIYLYQTFVDPYLAQHENDIDRALKDMQKQAMDMGMQYIKQAIQLIQNLVLDLYKKSLNQTGTSSVAEDKSAASLTAQSASVTSEATTAGETTNTNASSTQTYFSWAYHALSPKLSAVATMASEAALRQMPAVGRPPVSGSSTDSTSSKEPPVSVNGESIFGIATTTSDSISPSEKAELEQLRYRLNKASESTGSGSLRYRKISLYEDDDGGNSPTGSTNN</sequence>
<keyword evidence="1" id="KW-1133">Transmembrane helix</keyword>
<comment type="subcellular location">
    <subcellularLocation>
        <location evidence="1">Membrane</location>
        <topology evidence="1">Multi-pass membrane protein</topology>
    </subcellularLocation>
</comment>
<evidence type="ECO:0000256" key="1">
    <source>
        <dbReference type="RuleBase" id="RU362006"/>
    </source>
</evidence>
<comment type="caution">
    <text evidence="1">Lacks conserved residue(s) required for the propagation of feature annotation.</text>
</comment>
<dbReference type="Pfam" id="PF03134">
    <property type="entry name" value="TB2_DP1_HVA22"/>
    <property type="match status" value="1"/>
</dbReference>
<organism evidence="3 4">
    <name type="scientific">Entomortierella chlamydospora</name>
    <dbReference type="NCBI Taxonomy" id="101097"/>
    <lineage>
        <taxon>Eukaryota</taxon>
        <taxon>Fungi</taxon>
        <taxon>Fungi incertae sedis</taxon>
        <taxon>Mucoromycota</taxon>
        <taxon>Mortierellomycotina</taxon>
        <taxon>Mortierellomycetes</taxon>
        <taxon>Mortierellales</taxon>
        <taxon>Mortierellaceae</taxon>
        <taxon>Entomortierella</taxon>
    </lineage>
</organism>
<gene>
    <name evidence="3" type="primary">REEP4</name>
    <name evidence="3" type="ORF">BGZ80_004881</name>
</gene>
<reference evidence="3" key="1">
    <citation type="journal article" date="2020" name="Fungal Divers.">
        <title>Resolving the Mortierellaceae phylogeny through synthesis of multi-gene phylogenetics and phylogenomics.</title>
        <authorList>
            <person name="Vandepol N."/>
            <person name="Liber J."/>
            <person name="Desiro A."/>
            <person name="Na H."/>
            <person name="Kennedy M."/>
            <person name="Barry K."/>
            <person name="Grigoriev I.V."/>
            <person name="Miller A.N."/>
            <person name="O'Donnell K."/>
            <person name="Stajich J.E."/>
            <person name="Bonito G."/>
        </authorList>
    </citation>
    <scope>NUCLEOTIDE SEQUENCE</scope>
    <source>
        <strain evidence="3">NRRL 2769</strain>
    </source>
</reference>
<feature type="compositionally biased region" description="Low complexity" evidence="2">
    <location>
        <begin position="222"/>
        <end position="231"/>
    </location>
</feature>
<evidence type="ECO:0000313" key="4">
    <source>
        <dbReference type="Proteomes" id="UP000703661"/>
    </source>
</evidence>
<keyword evidence="1" id="KW-0812">Transmembrane</keyword>
<dbReference type="InterPro" id="IPR004345">
    <property type="entry name" value="TB2_DP1_HVA22"/>
</dbReference>
<dbReference type="EMBL" id="JAAAID010002441">
    <property type="protein sequence ID" value="KAG0007267.1"/>
    <property type="molecule type" value="Genomic_DNA"/>
</dbReference>